<organism evidence="1 2">
    <name type="scientific">Paracoccus nototheniae</name>
    <dbReference type="NCBI Taxonomy" id="2489002"/>
    <lineage>
        <taxon>Bacteria</taxon>
        <taxon>Pseudomonadati</taxon>
        <taxon>Pseudomonadota</taxon>
        <taxon>Alphaproteobacteria</taxon>
        <taxon>Rhodobacterales</taxon>
        <taxon>Paracoccaceae</taxon>
        <taxon>Paracoccus</taxon>
    </lineage>
</organism>
<evidence type="ECO:0000313" key="1">
    <source>
        <dbReference type="EMBL" id="MFD1483251.1"/>
    </source>
</evidence>
<protein>
    <submittedName>
        <fullName evidence="1">Uncharacterized protein</fullName>
    </submittedName>
</protein>
<reference evidence="2" key="1">
    <citation type="journal article" date="2019" name="Int. J. Syst. Evol. Microbiol.">
        <title>The Global Catalogue of Microorganisms (GCM) 10K type strain sequencing project: providing services to taxonomists for standard genome sequencing and annotation.</title>
        <authorList>
            <consortium name="The Broad Institute Genomics Platform"/>
            <consortium name="The Broad Institute Genome Sequencing Center for Infectious Disease"/>
            <person name="Wu L."/>
            <person name="Ma J."/>
        </authorList>
    </citation>
    <scope>NUCLEOTIDE SEQUENCE [LARGE SCALE GENOMIC DNA]</scope>
    <source>
        <strain evidence="2">CCM 8875</strain>
    </source>
</reference>
<keyword evidence="2" id="KW-1185">Reference proteome</keyword>
<gene>
    <name evidence="1" type="ORF">ACFQ5P_18310</name>
</gene>
<dbReference type="RefSeq" id="WP_131573381.1">
    <property type="nucleotide sequence ID" value="NZ_CBCSAJ010000041.1"/>
</dbReference>
<dbReference type="Proteomes" id="UP001597302">
    <property type="component" value="Unassembled WGS sequence"/>
</dbReference>
<name>A0ABW4E3E6_9RHOB</name>
<sequence>MTRIPNFPWMNPDNTGKMIRKYDLHLFGCLHVLADIATPDGEIAYGDAVDRFANTPEVDQQKAIQFISRLLDAGWVIQKGETLSIVGYGSKTPPDYTRSRTD</sequence>
<dbReference type="EMBL" id="JBHTOQ010000045">
    <property type="protein sequence ID" value="MFD1483251.1"/>
    <property type="molecule type" value="Genomic_DNA"/>
</dbReference>
<proteinExistence type="predicted"/>
<accession>A0ABW4E3E6</accession>
<evidence type="ECO:0000313" key="2">
    <source>
        <dbReference type="Proteomes" id="UP001597302"/>
    </source>
</evidence>
<comment type="caution">
    <text evidence="1">The sequence shown here is derived from an EMBL/GenBank/DDBJ whole genome shotgun (WGS) entry which is preliminary data.</text>
</comment>